<feature type="transmembrane region" description="Helical" evidence="9">
    <location>
        <begin position="36"/>
        <end position="54"/>
    </location>
</feature>
<name>A0ABP0FUC7_CLALP</name>
<evidence type="ECO:0000259" key="10">
    <source>
        <dbReference type="PROSITE" id="PS50850"/>
    </source>
</evidence>
<comment type="caution">
    <text evidence="11">The sequence shown here is derived from an EMBL/GenBank/DDBJ whole genome shotgun (WGS) entry which is preliminary data.</text>
</comment>
<sequence>MEKSETRNLLSNTDVAPEQYSADTLSSNCSRTKTSTFIYVLTFFSAIGGFLFGYDTGVISGAMIILKTQFNLNNIWQELIVSITVGCAAVFAMVGGYLNSCWGRRIVIILASAVFFSGSVVLASAYNKEMLLTGRAIVGIGIGLTSMTVPMYIAEVSPHHIRGRLVTVNNLFITGGQFFASCVDGFFSADKKDGWRYMLGLAAVPAFIQMVGFLFLPESPRWLMQKGKCAKAEKSLQKILSDERNVQNELEILKAAVTEEEKASSGSGGGVIQVLNDPAVRHAIFVGCGLQMFQQLSGINTVMYYSATIVQMSGVRNTTVAIWLAAALAFVNFAFTFVGVWLVEKMGRRLLSLLSIAGVAASLLFLAAGFYVSALHSPPVNLNSTLVKNNSRCSSFFSCTHCIRSQDCGYCFKKQETWNFTASCLAIAPDNPQLSENGDCSQNAQGDFTFAPNYCPTSYSWMALAGMVLYLAFFAPGMGPMPWTINSEIYPQWARSTGNAFSTTTNWVFNVIVSLTFLDVTQWLTIQGAFLLYTGLAFLGFVFIYLFLPETKNKPLEEVRTLFERGWFVPCHKEKLYHVILNQTQEGDETDEET</sequence>
<comment type="similarity">
    <text evidence="2 7">Belongs to the major facilitator superfamily. Sugar transporter (TC 2.A.1.1) family.</text>
</comment>
<dbReference type="Pfam" id="PF00083">
    <property type="entry name" value="Sugar_tr"/>
    <property type="match status" value="2"/>
</dbReference>
<dbReference type="InterPro" id="IPR005829">
    <property type="entry name" value="Sugar_transporter_CS"/>
</dbReference>
<gene>
    <name evidence="11" type="ORF">CVLEPA_LOCUS14322</name>
</gene>
<feature type="transmembrane region" description="Helical" evidence="9">
    <location>
        <begin position="530"/>
        <end position="548"/>
    </location>
</feature>
<evidence type="ECO:0000256" key="3">
    <source>
        <dbReference type="ARBA" id="ARBA00022448"/>
    </source>
</evidence>
<dbReference type="CDD" id="cd17360">
    <property type="entry name" value="MFS_HMIT_like"/>
    <property type="match status" value="1"/>
</dbReference>
<dbReference type="InterPro" id="IPR003663">
    <property type="entry name" value="Sugar/inositol_transpt"/>
</dbReference>
<dbReference type="InterPro" id="IPR005828">
    <property type="entry name" value="MFS_sugar_transport-like"/>
</dbReference>
<dbReference type="Proteomes" id="UP001642483">
    <property type="component" value="Unassembled WGS sequence"/>
</dbReference>
<dbReference type="Gene3D" id="1.20.1250.20">
    <property type="entry name" value="MFS general substrate transporter like domains"/>
    <property type="match status" value="2"/>
</dbReference>
<evidence type="ECO:0000256" key="2">
    <source>
        <dbReference type="ARBA" id="ARBA00010992"/>
    </source>
</evidence>
<evidence type="ECO:0000256" key="9">
    <source>
        <dbReference type="SAM" id="Phobius"/>
    </source>
</evidence>
<dbReference type="InterPro" id="IPR020846">
    <property type="entry name" value="MFS_dom"/>
</dbReference>
<evidence type="ECO:0000256" key="6">
    <source>
        <dbReference type="ARBA" id="ARBA00023136"/>
    </source>
</evidence>
<evidence type="ECO:0000256" key="1">
    <source>
        <dbReference type="ARBA" id="ARBA00004141"/>
    </source>
</evidence>
<keyword evidence="8" id="KW-0175">Coiled coil</keyword>
<proteinExistence type="inferred from homology"/>
<feature type="transmembrane region" description="Helical" evidence="9">
    <location>
        <begin position="74"/>
        <end position="94"/>
    </location>
</feature>
<dbReference type="EMBL" id="CAWYQH010000097">
    <property type="protein sequence ID" value="CAK8683228.1"/>
    <property type="molecule type" value="Genomic_DNA"/>
</dbReference>
<dbReference type="InterPro" id="IPR050814">
    <property type="entry name" value="Myo-inositol_Transporter"/>
</dbReference>
<dbReference type="PANTHER" id="PTHR48020">
    <property type="entry name" value="PROTON MYO-INOSITOL COTRANSPORTER"/>
    <property type="match status" value="1"/>
</dbReference>
<protein>
    <recommendedName>
        <fullName evidence="10">Major facilitator superfamily (MFS) profile domain-containing protein</fullName>
    </recommendedName>
</protein>
<keyword evidence="3 7" id="KW-0813">Transport</keyword>
<dbReference type="PROSITE" id="PS50850">
    <property type="entry name" value="MFS"/>
    <property type="match status" value="1"/>
</dbReference>
<evidence type="ECO:0000256" key="8">
    <source>
        <dbReference type="SAM" id="Coils"/>
    </source>
</evidence>
<reference evidence="11 12" key="1">
    <citation type="submission" date="2024-02" db="EMBL/GenBank/DDBJ databases">
        <authorList>
            <person name="Daric V."/>
            <person name="Darras S."/>
        </authorList>
    </citation>
    <scope>NUCLEOTIDE SEQUENCE [LARGE SCALE GENOMIC DNA]</scope>
</reference>
<keyword evidence="6 9" id="KW-0472">Membrane</keyword>
<feature type="transmembrane region" description="Helical" evidence="9">
    <location>
        <begin position="459"/>
        <end position="479"/>
    </location>
</feature>
<evidence type="ECO:0000256" key="7">
    <source>
        <dbReference type="RuleBase" id="RU003346"/>
    </source>
</evidence>
<dbReference type="PANTHER" id="PTHR48020:SF12">
    <property type="entry name" value="PROTON MYO-INOSITOL COTRANSPORTER"/>
    <property type="match status" value="1"/>
</dbReference>
<evidence type="ECO:0000256" key="5">
    <source>
        <dbReference type="ARBA" id="ARBA00022989"/>
    </source>
</evidence>
<accession>A0ABP0FUC7</accession>
<evidence type="ECO:0000313" key="11">
    <source>
        <dbReference type="EMBL" id="CAK8683228.1"/>
    </source>
</evidence>
<dbReference type="NCBIfam" id="TIGR00879">
    <property type="entry name" value="SP"/>
    <property type="match status" value="1"/>
</dbReference>
<feature type="transmembrane region" description="Helical" evidence="9">
    <location>
        <begin position="500"/>
        <end position="518"/>
    </location>
</feature>
<keyword evidence="12" id="KW-1185">Reference proteome</keyword>
<feature type="transmembrane region" description="Helical" evidence="9">
    <location>
        <begin position="197"/>
        <end position="216"/>
    </location>
</feature>
<dbReference type="PROSITE" id="PS00217">
    <property type="entry name" value="SUGAR_TRANSPORT_2"/>
    <property type="match status" value="1"/>
</dbReference>
<feature type="coiled-coil region" evidence="8">
    <location>
        <begin position="236"/>
        <end position="263"/>
    </location>
</feature>
<evidence type="ECO:0000313" key="12">
    <source>
        <dbReference type="Proteomes" id="UP001642483"/>
    </source>
</evidence>
<dbReference type="PROSITE" id="PS00216">
    <property type="entry name" value="SUGAR_TRANSPORT_1"/>
    <property type="match status" value="1"/>
</dbReference>
<feature type="transmembrane region" description="Helical" evidence="9">
    <location>
        <begin position="132"/>
        <end position="154"/>
    </location>
</feature>
<keyword evidence="4 9" id="KW-0812">Transmembrane</keyword>
<feature type="transmembrane region" description="Helical" evidence="9">
    <location>
        <begin position="350"/>
        <end position="372"/>
    </location>
</feature>
<keyword evidence="5 9" id="KW-1133">Transmembrane helix</keyword>
<feature type="transmembrane region" description="Helical" evidence="9">
    <location>
        <begin position="320"/>
        <end position="343"/>
    </location>
</feature>
<feature type="domain" description="Major facilitator superfamily (MFS) profile" evidence="10">
    <location>
        <begin position="41"/>
        <end position="552"/>
    </location>
</feature>
<evidence type="ECO:0000256" key="4">
    <source>
        <dbReference type="ARBA" id="ARBA00022692"/>
    </source>
</evidence>
<dbReference type="InterPro" id="IPR036259">
    <property type="entry name" value="MFS_trans_sf"/>
</dbReference>
<feature type="transmembrane region" description="Helical" evidence="9">
    <location>
        <begin position="106"/>
        <end position="126"/>
    </location>
</feature>
<comment type="subcellular location">
    <subcellularLocation>
        <location evidence="1">Membrane</location>
        <topology evidence="1">Multi-pass membrane protein</topology>
    </subcellularLocation>
</comment>
<dbReference type="SUPFAM" id="SSF103473">
    <property type="entry name" value="MFS general substrate transporter"/>
    <property type="match status" value="1"/>
</dbReference>
<dbReference type="PRINTS" id="PR00171">
    <property type="entry name" value="SUGRTRNSPORT"/>
</dbReference>
<organism evidence="11 12">
    <name type="scientific">Clavelina lepadiformis</name>
    <name type="common">Light-bulb sea squirt</name>
    <name type="synonym">Ascidia lepadiformis</name>
    <dbReference type="NCBI Taxonomy" id="159417"/>
    <lineage>
        <taxon>Eukaryota</taxon>
        <taxon>Metazoa</taxon>
        <taxon>Chordata</taxon>
        <taxon>Tunicata</taxon>
        <taxon>Ascidiacea</taxon>
        <taxon>Aplousobranchia</taxon>
        <taxon>Clavelinidae</taxon>
        <taxon>Clavelina</taxon>
    </lineage>
</organism>